<evidence type="ECO:0000313" key="10">
    <source>
        <dbReference type="Ensembl" id="ENSCCRP00000145885.1"/>
    </source>
</evidence>
<feature type="domain" description="LIM zinc-binding" evidence="9">
    <location>
        <begin position="99"/>
        <end position="160"/>
    </location>
</feature>
<evidence type="ECO:0000256" key="8">
    <source>
        <dbReference type="PROSITE-ProRule" id="PRU00125"/>
    </source>
</evidence>
<keyword evidence="5 8" id="KW-0862">Zinc</keyword>
<dbReference type="FunFam" id="2.10.110.10:FF:000064">
    <property type="entry name" value="Four and a half LIM domains protein 3"/>
    <property type="match status" value="1"/>
</dbReference>
<name>A0A9J8AXJ3_CYPCA</name>
<keyword evidence="6 8" id="KW-0440">LIM domain</keyword>
<dbReference type="GO" id="GO:0030036">
    <property type="term" value="P:actin cytoskeleton organization"/>
    <property type="evidence" value="ECO:0007669"/>
    <property type="project" value="TreeGrafter"/>
</dbReference>
<dbReference type="AlphaFoldDB" id="A0A9J8AXJ3"/>
<keyword evidence="3" id="KW-0677">Repeat</keyword>
<proteinExistence type="predicted"/>
<organism evidence="10 11">
    <name type="scientific">Cyprinus carpio carpio</name>
    <dbReference type="NCBI Taxonomy" id="630221"/>
    <lineage>
        <taxon>Eukaryota</taxon>
        <taxon>Metazoa</taxon>
        <taxon>Chordata</taxon>
        <taxon>Craniata</taxon>
        <taxon>Vertebrata</taxon>
        <taxon>Euteleostomi</taxon>
        <taxon>Actinopterygii</taxon>
        <taxon>Neopterygii</taxon>
        <taxon>Teleostei</taxon>
        <taxon>Ostariophysi</taxon>
        <taxon>Cypriniformes</taxon>
        <taxon>Cyprinidae</taxon>
        <taxon>Cyprininae</taxon>
        <taxon>Cyprinus</taxon>
    </lineage>
</organism>
<sequence>MSERFDCDNCKESLYGRKYIQAEDNPYCIPCYDSLFANTCDECKELIGHDSRELFYEDRHYHEHCFRCFRCDRSLADEPFTSQDDALLCNDCYCNEFSSKCVACDKTVMPGTRKLEYAGSTWHEGCFICNSCQQPIGSKSFIPDKDDHYCVPCYENKFAPRCTRCKQVLVEESTFHSRTGNGTSHASPALVAPYRWWAQASSPSKMRFSVVTATAAYRTQPLATHLTFPYARIHIHAHIYFTQLCPQMRTSHLKLRPCRYCCLRSQQTNNLLPHTHTQYSELHQNTQRIGLLVYD</sequence>
<dbReference type="GeneTree" id="ENSGT00950000183028"/>
<dbReference type="PANTHER" id="PTHR24205">
    <property type="entry name" value="FOUR AND A HALF LIM DOMAINS PROTEIN"/>
    <property type="match status" value="1"/>
</dbReference>
<evidence type="ECO:0000259" key="9">
    <source>
        <dbReference type="PROSITE" id="PS50023"/>
    </source>
</evidence>
<dbReference type="Proteomes" id="UP001108240">
    <property type="component" value="Unplaced"/>
</dbReference>
<dbReference type="GO" id="GO:0008270">
    <property type="term" value="F:zinc ion binding"/>
    <property type="evidence" value="ECO:0007669"/>
    <property type="project" value="UniProtKB-KW"/>
</dbReference>
<dbReference type="Pfam" id="PF00412">
    <property type="entry name" value="LIM"/>
    <property type="match status" value="2"/>
</dbReference>
<dbReference type="InterPro" id="IPR056807">
    <property type="entry name" value="LIM_FHL1/2/3/5_N"/>
</dbReference>
<dbReference type="PROSITE" id="PS50023">
    <property type="entry name" value="LIM_DOMAIN_2"/>
    <property type="match status" value="2"/>
</dbReference>
<dbReference type="SUPFAM" id="SSF57716">
    <property type="entry name" value="Glucocorticoid receptor-like (DNA-binding domain)"/>
    <property type="match status" value="3"/>
</dbReference>
<dbReference type="InterPro" id="IPR001781">
    <property type="entry name" value="Znf_LIM"/>
</dbReference>
<dbReference type="PANTHER" id="PTHR24205:SF5">
    <property type="entry name" value="FOUR AND A HALF LIM DOMAINS PROTEIN 3"/>
    <property type="match status" value="1"/>
</dbReference>
<keyword evidence="4" id="KW-0863">Zinc-finger</keyword>
<dbReference type="Ensembl" id="ENSCCRT00000203681.1">
    <property type="protein sequence ID" value="ENSCCRP00000145885.1"/>
    <property type="gene ID" value="ENSCCRG00000057777.1"/>
</dbReference>
<comment type="subcellular location">
    <subcellularLocation>
        <location evidence="1">Nucleus</location>
    </subcellularLocation>
</comment>
<dbReference type="PROSITE" id="PS00478">
    <property type="entry name" value="LIM_DOMAIN_1"/>
    <property type="match status" value="2"/>
</dbReference>
<dbReference type="Gene3D" id="2.10.110.10">
    <property type="entry name" value="Cysteine Rich Protein"/>
    <property type="match status" value="3"/>
</dbReference>
<dbReference type="GO" id="GO:0003779">
    <property type="term" value="F:actin binding"/>
    <property type="evidence" value="ECO:0007669"/>
    <property type="project" value="TreeGrafter"/>
</dbReference>
<evidence type="ECO:0000256" key="4">
    <source>
        <dbReference type="ARBA" id="ARBA00022771"/>
    </source>
</evidence>
<dbReference type="CDD" id="cd09427">
    <property type="entry name" value="LIM2_FHL3"/>
    <property type="match status" value="1"/>
</dbReference>
<accession>A0A9J8AXJ3</accession>
<keyword evidence="2 8" id="KW-0479">Metal-binding</keyword>
<dbReference type="GO" id="GO:0005634">
    <property type="term" value="C:nucleus"/>
    <property type="evidence" value="ECO:0007669"/>
    <property type="project" value="UniProtKB-SubCell"/>
</dbReference>
<reference evidence="10" key="1">
    <citation type="submission" date="2025-08" db="UniProtKB">
        <authorList>
            <consortium name="Ensembl"/>
        </authorList>
    </citation>
    <scope>IDENTIFICATION</scope>
</reference>
<keyword evidence="11" id="KW-1185">Reference proteome</keyword>
<evidence type="ECO:0000313" key="11">
    <source>
        <dbReference type="Proteomes" id="UP001108240"/>
    </source>
</evidence>
<protein>
    <submittedName>
        <fullName evidence="10">Four and a half LIM domains 3</fullName>
    </submittedName>
</protein>
<evidence type="ECO:0000256" key="7">
    <source>
        <dbReference type="ARBA" id="ARBA00023242"/>
    </source>
</evidence>
<dbReference type="GO" id="GO:0003712">
    <property type="term" value="F:transcription coregulator activity"/>
    <property type="evidence" value="ECO:0007669"/>
    <property type="project" value="TreeGrafter"/>
</dbReference>
<dbReference type="Pfam" id="PF25076">
    <property type="entry name" value="LIM_FHL2-3_N"/>
    <property type="match status" value="1"/>
</dbReference>
<evidence type="ECO:0000256" key="2">
    <source>
        <dbReference type="ARBA" id="ARBA00022723"/>
    </source>
</evidence>
<dbReference type="FunFam" id="2.10.110.10:FF:000030">
    <property type="entry name" value="Four and a half LIM domains protein 2"/>
    <property type="match status" value="1"/>
</dbReference>
<dbReference type="GO" id="GO:0030018">
    <property type="term" value="C:Z disc"/>
    <property type="evidence" value="ECO:0007669"/>
    <property type="project" value="TreeGrafter"/>
</dbReference>
<dbReference type="GO" id="GO:0001725">
    <property type="term" value="C:stress fiber"/>
    <property type="evidence" value="ECO:0007669"/>
    <property type="project" value="TreeGrafter"/>
</dbReference>
<evidence type="ECO:0000256" key="5">
    <source>
        <dbReference type="ARBA" id="ARBA00022833"/>
    </source>
</evidence>
<reference evidence="10" key="2">
    <citation type="submission" date="2025-09" db="UniProtKB">
        <authorList>
            <consortium name="Ensembl"/>
        </authorList>
    </citation>
    <scope>IDENTIFICATION</scope>
</reference>
<keyword evidence="7" id="KW-0539">Nucleus</keyword>
<dbReference type="SMART" id="SM00132">
    <property type="entry name" value="LIM"/>
    <property type="match status" value="2"/>
</dbReference>
<evidence type="ECO:0000256" key="1">
    <source>
        <dbReference type="ARBA" id="ARBA00004123"/>
    </source>
</evidence>
<evidence type="ECO:0000256" key="6">
    <source>
        <dbReference type="ARBA" id="ARBA00023038"/>
    </source>
</evidence>
<dbReference type="CDD" id="cd09423">
    <property type="entry name" value="LIM1_FHL3"/>
    <property type="match status" value="1"/>
</dbReference>
<feature type="domain" description="LIM zinc-binding" evidence="9">
    <location>
        <begin position="38"/>
        <end position="98"/>
    </location>
</feature>
<evidence type="ECO:0000256" key="3">
    <source>
        <dbReference type="ARBA" id="ARBA00022737"/>
    </source>
</evidence>